<dbReference type="GO" id="GO:0006412">
    <property type="term" value="P:translation"/>
    <property type="evidence" value="ECO:0007669"/>
    <property type="project" value="InterPro"/>
</dbReference>
<dbReference type="InterPro" id="IPR000530">
    <property type="entry name" value="Ribosomal_eS12"/>
</dbReference>
<evidence type="ECO:0000256" key="4">
    <source>
        <dbReference type="RuleBase" id="RU000670"/>
    </source>
</evidence>
<evidence type="ECO:0000256" key="3">
    <source>
        <dbReference type="ARBA" id="ARBA00023274"/>
    </source>
</evidence>
<dbReference type="SUPFAM" id="SSF55315">
    <property type="entry name" value="L30e-like"/>
    <property type="match status" value="1"/>
</dbReference>
<evidence type="ECO:0000259" key="5">
    <source>
        <dbReference type="Pfam" id="PF01248"/>
    </source>
</evidence>
<proteinExistence type="inferred from homology"/>
<evidence type="ECO:0000313" key="7">
    <source>
        <dbReference type="WBParaSite" id="GPLIN_000755900"/>
    </source>
</evidence>
<feature type="domain" description="Ribosomal protein eL8/eL30/eS12/Gadd45" evidence="5">
    <location>
        <begin position="11"/>
        <end position="102"/>
    </location>
</feature>
<sequence>MTESLETNEVLKRVLKSALVVDGVARGLNEAARILDKREAHFCLFAKSCDEASFEKLVRSLCKEHGIPILEVEDKAELGQMVGQCKYDKDGKARKIVGCSVAVVKDYGRDEEAKNDLQEMLKKCAVKAGGD</sequence>
<keyword evidence="2 4" id="KW-0689">Ribosomal protein</keyword>
<dbReference type="Proteomes" id="UP000050741">
    <property type="component" value="Unassembled WGS sequence"/>
</dbReference>
<keyword evidence="3 4" id="KW-0687">Ribonucleoprotein</keyword>
<protein>
    <recommendedName>
        <fullName evidence="4">40S ribosomal protein S12</fullName>
    </recommendedName>
</protein>
<evidence type="ECO:0000256" key="2">
    <source>
        <dbReference type="ARBA" id="ARBA00022980"/>
    </source>
</evidence>
<dbReference type="InterPro" id="IPR029064">
    <property type="entry name" value="Ribosomal_eL30-like_sf"/>
</dbReference>
<accession>A0A183C3W5</accession>
<dbReference type="GO" id="GO:0005840">
    <property type="term" value="C:ribosome"/>
    <property type="evidence" value="ECO:0007669"/>
    <property type="project" value="UniProtKB-KW"/>
</dbReference>
<evidence type="ECO:0000256" key="1">
    <source>
        <dbReference type="ARBA" id="ARBA00005824"/>
    </source>
</evidence>
<keyword evidence="6" id="KW-1185">Reference proteome</keyword>
<dbReference type="AlphaFoldDB" id="A0A183C3W5"/>
<dbReference type="GO" id="GO:0003735">
    <property type="term" value="F:structural constituent of ribosome"/>
    <property type="evidence" value="ECO:0007669"/>
    <property type="project" value="InterPro"/>
</dbReference>
<dbReference type="PRINTS" id="PR00972">
    <property type="entry name" value="RIBSOMALS12E"/>
</dbReference>
<reference evidence="7" key="3">
    <citation type="submission" date="2016-06" db="UniProtKB">
        <authorList>
            <consortium name="WormBaseParasite"/>
        </authorList>
    </citation>
    <scope>IDENTIFICATION</scope>
</reference>
<dbReference type="GO" id="GO:1990904">
    <property type="term" value="C:ribonucleoprotein complex"/>
    <property type="evidence" value="ECO:0007669"/>
    <property type="project" value="UniProtKB-KW"/>
</dbReference>
<reference evidence="6" key="2">
    <citation type="submission" date="2014-05" db="EMBL/GenBank/DDBJ databases">
        <title>The genome and life-stage specific transcriptomes of Globodera pallida elucidate key aspects of plant parasitism by a cyst nematode.</title>
        <authorList>
            <person name="Cotton J.A."/>
            <person name="Lilley C.J."/>
            <person name="Jones L.M."/>
            <person name="Kikuchi T."/>
            <person name="Reid A.J."/>
            <person name="Thorpe P."/>
            <person name="Tsai I.J."/>
            <person name="Beasley H."/>
            <person name="Blok V."/>
            <person name="Cock P.J.A."/>
            <person name="Van den Akker S.E."/>
            <person name="Holroyd N."/>
            <person name="Hunt M."/>
            <person name="Mantelin S."/>
            <person name="Naghra H."/>
            <person name="Pain A."/>
            <person name="Palomares-Rius J.E."/>
            <person name="Zarowiecki M."/>
            <person name="Berriman M."/>
            <person name="Jones J.T."/>
            <person name="Urwin P.E."/>
        </authorList>
    </citation>
    <scope>NUCLEOTIDE SEQUENCE [LARGE SCALE GENOMIC DNA]</scope>
    <source>
        <strain evidence="6">Lindley</strain>
    </source>
</reference>
<dbReference type="PANTHER" id="PTHR11843">
    <property type="entry name" value="40S RIBOSOMAL PROTEIN S12"/>
    <property type="match status" value="1"/>
</dbReference>
<reference evidence="6" key="1">
    <citation type="submission" date="2013-12" db="EMBL/GenBank/DDBJ databases">
        <authorList>
            <person name="Aslett M."/>
        </authorList>
    </citation>
    <scope>NUCLEOTIDE SEQUENCE [LARGE SCALE GENOMIC DNA]</scope>
    <source>
        <strain evidence="6">Lindley</strain>
    </source>
</reference>
<name>A0A183C3W5_GLOPA</name>
<organism evidence="6 7">
    <name type="scientific">Globodera pallida</name>
    <name type="common">Potato cyst nematode worm</name>
    <name type="synonym">Heterodera pallida</name>
    <dbReference type="NCBI Taxonomy" id="36090"/>
    <lineage>
        <taxon>Eukaryota</taxon>
        <taxon>Metazoa</taxon>
        <taxon>Ecdysozoa</taxon>
        <taxon>Nematoda</taxon>
        <taxon>Chromadorea</taxon>
        <taxon>Rhabditida</taxon>
        <taxon>Tylenchina</taxon>
        <taxon>Tylenchomorpha</taxon>
        <taxon>Tylenchoidea</taxon>
        <taxon>Heteroderidae</taxon>
        <taxon>Heteroderinae</taxon>
        <taxon>Globodera</taxon>
    </lineage>
</organism>
<dbReference type="Pfam" id="PF01248">
    <property type="entry name" value="Ribosomal_L7Ae"/>
    <property type="match status" value="1"/>
</dbReference>
<evidence type="ECO:0000313" key="6">
    <source>
        <dbReference type="Proteomes" id="UP000050741"/>
    </source>
</evidence>
<comment type="similarity">
    <text evidence="1 4">Belongs to the eukaryotic ribosomal protein eS12 family.</text>
</comment>
<dbReference type="InterPro" id="IPR004038">
    <property type="entry name" value="Ribosomal_eL8/eL30/eS12/Gad45"/>
</dbReference>
<dbReference type="WBParaSite" id="GPLIN_000755900">
    <property type="protein sequence ID" value="GPLIN_000755900"/>
    <property type="gene ID" value="GPLIN_000755900"/>
</dbReference>
<dbReference type="OrthoDB" id="10249311at2759"/>
<dbReference type="Gene3D" id="3.30.1330.30">
    <property type="match status" value="1"/>
</dbReference>